<comment type="subcellular location">
    <subcellularLocation>
        <location evidence="1">Cytoplasm</location>
    </subcellularLocation>
</comment>
<dbReference type="CDD" id="cd02440">
    <property type="entry name" value="AdoMet_MTases"/>
    <property type="match status" value="1"/>
</dbReference>
<name>A0A239LHI1_9ACTN</name>
<dbReference type="OrthoDB" id="5143400at2"/>
<dbReference type="Pfam" id="PF01135">
    <property type="entry name" value="PCMT"/>
    <property type="match status" value="1"/>
</dbReference>
<dbReference type="EC" id="2.1.1.77" evidence="3"/>
<evidence type="ECO:0000256" key="5">
    <source>
        <dbReference type="ARBA" id="ARBA00022490"/>
    </source>
</evidence>
<evidence type="ECO:0000256" key="3">
    <source>
        <dbReference type="ARBA" id="ARBA00011890"/>
    </source>
</evidence>
<keyword evidence="14" id="KW-1185">Reference proteome</keyword>
<evidence type="ECO:0000256" key="6">
    <source>
        <dbReference type="ARBA" id="ARBA00022603"/>
    </source>
</evidence>
<dbReference type="GO" id="GO:0004719">
    <property type="term" value="F:protein-L-isoaspartate (D-aspartate) O-methyltransferase activity"/>
    <property type="evidence" value="ECO:0007669"/>
    <property type="project" value="UniProtKB-EC"/>
</dbReference>
<dbReference type="InterPro" id="IPR029063">
    <property type="entry name" value="SAM-dependent_MTases_sf"/>
</dbReference>
<evidence type="ECO:0000256" key="7">
    <source>
        <dbReference type="ARBA" id="ARBA00022679"/>
    </source>
</evidence>
<dbReference type="InterPro" id="IPR000682">
    <property type="entry name" value="PCMT"/>
</dbReference>
<evidence type="ECO:0000313" key="14">
    <source>
        <dbReference type="Proteomes" id="UP000198280"/>
    </source>
</evidence>
<reference evidence="13 14" key="1">
    <citation type="submission" date="2017-06" db="EMBL/GenBank/DDBJ databases">
        <authorList>
            <person name="Kim H.J."/>
            <person name="Triplett B.A."/>
        </authorList>
    </citation>
    <scope>NUCLEOTIDE SEQUENCE [LARGE SCALE GENOMIC DNA]</scope>
    <source>
        <strain evidence="13 14">CGMCC 4.1858</strain>
    </source>
</reference>
<evidence type="ECO:0000256" key="12">
    <source>
        <dbReference type="SAM" id="MobiDB-lite"/>
    </source>
</evidence>
<keyword evidence="8" id="KW-0949">S-adenosyl-L-methionine</keyword>
<comment type="similarity">
    <text evidence="2">Belongs to the methyltransferase superfamily. L-isoaspartyl/D-aspartyl protein methyltransferase family.</text>
</comment>
<evidence type="ECO:0000256" key="10">
    <source>
        <dbReference type="ARBA" id="ARBA00031323"/>
    </source>
</evidence>
<feature type="compositionally biased region" description="Low complexity" evidence="12">
    <location>
        <begin position="249"/>
        <end position="259"/>
    </location>
</feature>
<dbReference type="RefSeq" id="WP_089226970.1">
    <property type="nucleotide sequence ID" value="NZ_FZOF01000019.1"/>
</dbReference>
<evidence type="ECO:0000256" key="9">
    <source>
        <dbReference type="ARBA" id="ARBA00030757"/>
    </source>
</evidence>
<dbReference type="PANTHER" id="PTHR11579:SF0">
    <property type="entry name" value="PROTEIN-L-ISOASPARTATE(D-ASPARTATE) O-METHYLTRANSFERASE"/>
    <property type="match status" value="1"/>
</dbReference>
<dbReference type="SUPFAM" id="SSF53335">
    <property type="entry name" value="S-adenosyl-L-methionine-dependent methyltransferases"/>
    <property type="match status" value="1"/>
</dbReference>
<dbReference type="PANTHER" id="PTHR11579">
    <property type="entry name" value="PROTEIN-L-ISOASPARTATE O-METHYLTRANSFERASE"/>
    <property type="match status" value="1"/>
</dbReference>
<dbReference type="Gene3D" id="3.40.50.150">
    <property type="entry name" value="Vaccinia Virus protein VP39"/>
    <property type="match status" value="1"/>
</dbReference>
<evidence type="ECO:0000256" key="11">
    <source>
        <dbReference type="ARBA" id="ARBA00031350"/>
    </source>
</evidence>
<keyword evidence="7 13" id="KW-0808">Transferase</keyword>
<sequence>MTDGDRYAAAAVPLRARLVRRIAAAGGPADPRWRAAFEEVPRHLFVPVYHRPRSDGGFTRLSADDPDPRGRSRWLSGAYADVPLVTLVRGGEPVSSSSQPSLMAAMLEALRVEDGQRVLEIGAGTGYNAALLAQGLGAGAVTTVDLDAEITEAARAHLAAAGRPVTVVTGDGALGCPERAPYDRIVATCELPSVPRAWPRQCRPGGLILAPFAGGLIALRVTGPERAEGRFLHTPAYFVSLRGAGAAPRREAAGAGPDAGRSRAGDTPPRVLENELFRFLLGLYAGDAEVHWTAGGPTVTAADGSVAHAAPDGTVRLSGPRDLWACVEEAYGLWCDEGRPARDRFGMSVADGRQWTWLDRPDGPHRWELRPVPGTDGVSRGRS</sequence>
<keyword evidence="5" id="KW-0963">Cytoplasm</keyword>
<dbReference type="Proteomes" id="UP000198280">
    <property type="component" value="Unassembled WGS sequence"/>
</dbReference>
<dbReference type="GO" id="GO:0032259">
    <property type="term" value="P:methylation"/>
    <property type="evidence" value="ECO:0007669"/>
    <property type="project" value="UniProtKB-KW"/>
</dbReference>
<proteinExistence type="inferred from homology"/>
<evidence type="ECO:0000313" key="13">
    <source>
        <dbReference type="EMBL" id="SNT29119.1"/>
    </source>
</evidence>
<evidence type="ECO:0000256" key="2">
    <source>
        <dbReference type="ARBA" id="ARBA00005369"/>
    </source>
</evidence>
<accession>A0A239LHI1</accession>
<dbReference type="AlphaFoldDB" id="A0A239LHI1"/>
<keyword evidence="6 13" id="KW-0489">Methyltransferase</keyword>
<organism evidence="13 14">
    <name type="scientific">Actinacidiphila glaucinigra</name>
    <dbReference type="NCBI Taxonomy" id="235986"/>
    <lineage>
        <taxon>Bacteria</taxon>
        <taxon>Bacillati</taxon>
        <taxon>Actinomycetota</taxon>
        <taxon>Actinomycetes</taxon>
        <taxon>Kitasatosporales</taxon>
        <taxon>Streptomycetaceae</taxon>
        <taxon>Actinacidiphila</taxon>
    </lineage>
</organism>
<gene>
    <name evidence="13" type="ORF">SAMN05216252_119131</name>
</gene>
<dbReference type="EMBL" id="FZOF01000019">
    <property type="protein sequence ID" value="SNT29119.1"/>
    <property type="molecule type" value="Genomic_DNA"/>
</dbReference>
<protein>
    <recommendedName>
        <fullName evidence="4">Protein-L-isoaspartate O-methyltransferase</fullName>
        <ecNumber evidence="3">2.1.1.77</ecNumber>
    </recommendedName>
    <alternativeName>
        <fullName evidence="11">L-isoaspartyl protein carboxyl methyltransferase</fullName>
    </alternativeName>
    <alternativeName>
        <fullName evidence="9">Protein L-isoaspartyl methyltransferase</fullName>
    </alternativeName>
    <alternativeName>
        <fullName evidence="10">Protein-beta-aspartate methyltransferase</fullName>
    </alternativeName>
</protein>
<evidence type="ECO:0000256" key="4">
    <source>
        <dbReference type="ARBA" id="ARBA00013346"/>
    </source>
</evidence>
<feature type="region of interest" description="Disordered" evidence="12">
    <location>
        <begin position="249"/>
        <end position="268"/>
    </location>
</feature>
<evidence type="ECO:0000256" key="1">
    <source>
        <dbReference type="ARBA" id="ARBA00004496"/>
    </source>
</evidence>
<evidence type="ECO:0000256" key="8">
    <source>
        <dbReference type="ARBA" id="ARBA00022691"/>
    </source>
</evidence>
<dbReference type="GO" id="GO:0005737">
    <property type="term" value="C:cytoplasm"/>
    <property type="evidence" value="ECO:0007669"/>
    <property type="project" value="UniProtKB-SubCell"/>
</dbReference>